<sequence>MTLPENLKSLTNIDLNDLSENGLVLIIPLSKSQNFPLVEKLSSLMASARGSVNGREVILCVSDLTSSRQCDLSMEIINIASSWKGFSVIARRNVIPPLSCYQVLSCMIESFQCINKKAHCQTRVSNASFLRPYVLHSLSMVNRDGLEAILPCKLVSSGFYDPLIDASLAEQYQAHAVSQGIHWCPHFDESLIRVIDGKVDATKTNEYDTFIEEQKPT</sequence>
<dbReference type="EMBL" id="JAGKON010000074">
    <property type="protein sequence ID" value="MBQ0604455.1"/>
    <property type="molecule type" value="Genomic_DNA"/>
</dbReference>
<name>A0AAP2BRI7_KLEOX</name>
<protein>
    <submittedName>
        <fullName evidence="1">Uncharacterized protein</fullName>
    </submittedName>
</protein>
<gene>
    <name evidence="1" type="ORF">J7S78_32305</name>
</gene>
<accession>A0AAP2BRI7</accession>
<dbReference type="AlphaFoldDB" id="A0AAP2BRI7"/>
<organism evidence="1 2">
    <name type="scientific">Klebsiella oxytoca</name>
    <dbReference type="NCBI Taxonomy" id="571"/>
    <lineage>
        <taxon>Bacteria</taxon>
        <taxon>Pseudomonadati</taxon>
        <taxon>Pseudomonadota</taxon>
        <taxon>Gammaproteobacteria</taxon>
        <taxon>Enterobacterales</taxon>
        <taxon>Enterobacteriaceae</taxon>
        <taxon>Klebsiella/Raoultella group</taxon>
        <taxon>Klebsiella</taxon>
    </lineage>
</organism>
<keyword evidence="2" id="KW-1185">Reference proteome</keyword>
<comment type="caution">
    <text evidence="1">The sequence shown here is derived from an EMBL/GenBank/DDBJ whole genome shotgun (WGS) entry which is preliminary data.</text>
</comment>
<dbReference type="RefSeq" id="WP_140415646.1">
    <property type="nucleotide sequence ID" value="NZ_JAGKON010000074.1"/>
</dbReference>
<proteinExistence type="predicted"/>
<evidence type="ECO:0000313" key="1">
    <source>
        <dbReference type="EMBL" id="MBQ0604455.1"/>
    </source>
</evidence>
<dbReference type="Proteomes" id="UP000673434">
    <property type="component" value="Unassembled WGS sequence"/>
</dbReference>
<evidence type="ECO:0000313" key="2">
    <source>
        <dbReference type="Proteomes" id="UP000673434"/>
    </source>
</evidence>
<reference evidence="1 2" key="1">
    <citation type="submission" date="2021-03" db="EMBL/GenBank/DDBJ databases">
        <authorList>
            <person name="Stanton E."/>
        </authorList>
    </citation>
    <scope>NUCLEOTIDE SEQUENCE [LARGE SCALE GENOMIC DNA]</scope>
    <source>
        <strain evidence="1 2">2020EL-00037</strain>
    </source>
</reference>